<dbReference type="InterPro" id="IPR011006">
    <property type="entry name" value="CheY-like_superfamily"/>
</dbReference>
<evidence type="ECO:0000256" key="2">
    <source>
        <dbReference type="PROSITE-ProRule" id="PRU00169"/>
    </source>
</evidence>
<name>A0A327QXF8_9BACT</name>
<feature type="domain" description="Response regulatory" evidence="3">
    <location>
        <begin position="3"/>
        <end position="116"/>
    </location>
</feature>
<dbReference type="EMBL" id="QLLL01000002">
    <property type="protein sequence ID" value="RAJ08645.1"/>
    <property type="molecule type" value="Genomic_DNA"/>
</dbReference>
<dbReference type="Pfam" id="PF00072">
    <property type="entry name" value="Response_reg"/>
    <property type="match status" value="1"/>
</dbReference>
<dbReference type="RefSeq" id="WP_111596774.1">
    <property type="nucleotide sequence ID" value="NZ_QLLL01000002.1"/>
</dbReference>
<dbReference type="InterPro" id="IPR001789">
    <property type="entry name" value="Sig_transdc_resp-reg_receiver"/>
</dbReference>
<proteinExistence type="predicted"/>
<dbReference type="Gene3D" id="3.40.50.2300">
    <property type="match status" value="1"/>
</dbReference>
<keyword evidence="1 2" id="KW-0597">Phosphoprotein</keyword>
<keyword evidence="5" id="KW-1185">Reference proteome</keyword>
<reference evidence="4 5" key="1">
    <citation type="submission" date="2018-06" db="EMBL/GenBank/DDBJ databases">
        <title>Genomic Encyclopedia of Archaeal and Bacterial Type Strains, Phase II (KMG-II): from individual species to whole genera.</title>
        <authorList>
            <person name="Goeker M."/>
        </authorList>
    </citation>
    <scope>NUCLEOTIDE SEQUENCE [LARGE SCALE GENOMIC DNA]</scope>
    <source>
        <strain evidence="4 5">DSM 23857</strain>
    </source>
</reference>
<dbReference type="PANTHER" id="PTHR44591">
    <property type="entry name" value="STRESS RESPONSE REGULATOR PROTEIN 1"/>
    <property type="match status" value="1"/>
</dbReference>
<dbReference type="SMART" id="SM00448">
    <property type="entry name" value="REC"/>
    <property type="match status" value="1"/>
</dbReference>
<evidence type="ECO:0000313" key="4">
    <source>
        <dbReference type="EMBL" id="RAJ08645.1"/>
    </source>
</evidence>
<accession>A0A327QXF8</accession>
<feature type="modified residue" description="4-aspartylphosphate" evidence="2">
    <location>
        <position position="51"/>
    </location>
</feature>
<dbReference type="Proteomes" id="UP000249547">
    <property type="component" value="Unassembled WGS sequence"/>
</dbReference>
<dbReference type="OrthoDB" id="9789181at2"/>
<dbReference type="SUPFAM" id="SSF52172">
    <property type="entry name" value="CheY-like"/>
    <property type="match status" value="1"/>
</dbReference>
<dbReference type="GO" id="GO:0000160">
    <property type="term" value="P:phosphorelay signal transduction system"/>
    <property type="evidence" value="ECO:0007669"/>
    <property type="project" value="InterPro"/>
</dbReference>
<evidence type="ECO:0000259" key="3">
    <source>
        <dbReference type="PROSITE" id="PS50110"/>
    </source>
</evidence>
<organism evidence="4 5">
    <name type="scientific">Chitinophaga skermanii</name>
    <dbReference type="NCBI Taxonomy" id="331697"/>
    <lineage>
        <taxon>Bacteria</taxon>
        <taxon>Pseudomonadati</taxon>
        <taxon>Bacteroidota</taxon>
        <taxon>Chitinophagia</taxon>
        <taxon>Chitinophagales</taxon>
        <taxon>Chitinophagaceae</taxon>
        <taxon>Chitinophaga</taxon>
    </lineage>
</organism>
<evidence type="ECO:0000313" key="5">
    <source>
        <dbReference type="Proteomes" id="UP000249547"/>
    </source>
</evidence>
<dbReference type="PROSITE" id="PS50110">
    <property type="entry name" value="RESPONSE_REGULATORY"/>
    <property type="match status" value="1"/>
</dbReference>
<protein>
    <submittedName>
        <fullName evidence="4">Two-component system alkaline phosphatase synthesis response regulator PhoP</fullName>
    </submittedName>
</protein>
<dbReference type="CDD" id="cd00156">
    <property type="entry name" value="REC"/>
    <property type="match status" value="1"/>
</dbReference>
<gene>
    <name evidence="4" type="ORF">LX64_01299</name>
</gene>
<dbReference type="InterPro" id="IPR050595">
    <property type="entry name" value="Bact_response_regulator"/>
</dbReference>
<comment type="caution">
    <text evidence="4">The sequence shown here is derived from an EMBL/GenBank/DDBJ whole genome shotgun (WGS) entry which is preliminary data.</text>
</comment>
<sequence>MKKVILVDDDEDIREALYLGLRNSPFEVNFFESGNDILTKDLEAPDLFILDRNISGQNGIELCKFIKGDDKYGHVPVLIMSAYPDVHISAAEAGANDVLKKPFSLHALREMIHKYL</sequence>
<dbReference type="PANTHER" id="PTHR44591:SF3">
    <property type="entry name" value="RESPONSE REGULATORY DOMAIN-CONTAINING PROTEIN"/>
    <property type="match status" value="1"/>
</dbReference>
<dbReference type="AlphaFoldDB" id="A0A327QXF8"/>
<evidence type="ECO:0000256" key="1">
    <source>
        <dbReference type="ARBA" id="ARBA00022553"/>
    </source>
</evidence>